<protein>
    <submittedName>
        <fullName evidence="1">Glycoporin</fullName>
    </submittedName>
</protein>
<gene>
    <name evidence="1" type="primary">rafY_2</name>
    <name evidence="1" type="ORF">NCTC11938_01747</name>
</gene>
<dbReference type="EMBL" id="UGTS01000004">
    <property type="protein sequence ID" value="SUC20339.1"/>
    <property type="molecule type" value="Genomic_DNA"/>
</dbReference>
<reference evidence="1 2" key="1">
    <citation type="submission" date="2018-06" db="EMBL/GenBank/DDBJ databases">
        <authorList>
            <consortium name="Pathogen Informatics"/>
            <person name="Doyle S."/>
        </authorList>
    </citation>
    <scope>NUCLEOTIDE SEQUENCE [LARGE SCALE GENOMIC DNA]</scope>
    <source>
        <strain evidence="1 2">NCTC11938</strain>
    </source>
</reference>
<evidence type="ECO:0000313" key="2">
    <source>
        <dbReference type="Proteomes" id="UP000254191"/>
    </source>
</evidence>
<dbReference type="InterPro" id="IPR016963">
    <property type="entry name" value="Glycoporin_RafY"/>
</dbReference>
<name>A0A379FIG1_PROMI</name>
<sequence length="266" mass="30884">MFPLNQDTFVEYSGNTANDTYSDGFGYIYMMKEGRGRSNSGGSMMFNSQYNNWYFETNLLIEDGTSIFANKEYHGNKLYNNKNVIYFRPVIAWNNNNFKVAVALEKNIINNAYGYDDKKTGEFRDQSKRNGYGLTLGWSNLQQNPENGVTINWNTAYLDANDENDFTTGTNILWRKLQLGYIYAHNNIKSYTINSDDDNNNDVIFGPGKYNIHTLYSSYELSNILDMDNFKIYLGAYYSVINGKDIEIENSDKDRYGVRARFKYFF</sequence>
<evidence type="ECO:0000313" key="1">
    <source>
        <dbReference type="EMBL" id="SUC20339.1"/>
    </source>
</evidence>
<dbReference type="Proteomes" id="UP000254191">
    <property type="component" value="Unassembled WGS sequence"/>
</dbReference>
<dbReference type="Pfam" id="PF16966">
    <property type="entry name" value="Porin_8"/>
    <property type="match status" value="1"/>
</dbReference>
<accession>A0A379FIG1</accession>
<proteinExistence type="predicted"/>
<dbReference type="AlphaFoldDB" id="A0A379FIG1"/>
<organism evidence="1 2">
    <name type="scientific">Proteus mirabilis</name>
    <dbReference type="NCBI Taxonomy" id="584"/>
    <lineage>
        <taxon>Bacteria</taxon>
        <taxon>Pseudomonadati</taxon>
        <taxon>Pseudomonadota</taxon>
        <taxon>Gammaproteobacteria</taxon>
        <taxon>Enterobacterales</taxon>
        <taxon>Morganellaceae</taxon>
        <taxon>Proteus</taxon>
    </lineage>
</organism>